<evidence type="ECO:0000313" key="1">
    <source>
        <dbReference type="EMBL" id="GIL59711.1"/>
    </source>
</evidence>
<gene>
    <name evidence="1" type="ORF">Vafri_14438</name>
</gene>
<dbReference type="Proteomes" id="UP000747399">
    <property type="component" value="Unassembled WGS sequence"/>
</dbReference>
<keyword evidence="2" id="KW-1185">Reference proteome</keyword>
<dbReference type="AlphaFoldDB" id="A0A8J4BDH3"/>
<reference evidence="1" key="1">
    <citation type="journal article" date="2021" name="Proc. Natl. Acad. Sci. U.S.A.">
        <title>Three genomes in the algal genus Volvox reveal the fate of a haploid sex-determining region after a transition to homothallism.</title>
        <authorList>
            <person name="Yamamoto K."/>
            <person name="Hamaji T."/>
            <person name="Kawai-Toyooka H."/>
            <person name="Matsuzaki R."/>
            <person name="Takahashi F."/>
            <person name="Nishimura Y."/>
            <person name="Kawachi M."/>
            <person name="Noguchi H."/>
            <person name="Minakuchi Y."/>
            <person name="Umen J.G."/>
            <person name="Toyoda A."/>
            <person name="Nozaki H."/>
        </authorList>
    </citation>
    <scope>NUCLEOTIDE SEQUENCE</scope>
    <source>
        <strain evidence="1">NIES-3780</strain>
    </source>
</reference>
<accession>A0A8J4BDH3</accession>
<comment type="caution">
    <text evidence="1">The sequence shown here is derived from an EMBL/GenBank/DDBJ whole genome shotgun (WGS) entry which is preliminary data.</text>
</comment>
<protein>
    <submittedName>
        <fullName evidence="1">Uncharacterized protein</fullName>
    </submittedName>
</protein>
<organism evidence="1 2">
    <name type="scientific">Volvox africanus</name>
    <dbReference type="NCBI Taxonomy" id="51714"/>
    <lineage>
        <taxon>Eukaryota</taxon>
        <taxon>Viridiplantae</taxon>
        <taxon>Chlorophyta</taxon>
        <taxon>core chlorophytes</taxon>
        <taxon>Chlorophyceae</taxon>
        <taxon>CS clade</taxon>
        <taxon>Chlamydomonadales</taxon>
        <taxon>Volvocaceae</taxon>
        <taxon>Volvox</taxon>
    </lineage>
</organism>
<sequence>MCQSAMVRPGRLQPGRLLPRKDAAAAAVRLAWCTSSDEPVAGRLTVTLRTNFPMQSDSYGFTQMHPAAPYRGSSFMESDCHRLLLQHPIPQPPFHFVFPI</sequence>
<evidence type="ECO:0000313" key="2">
    <source>
        <dbReference type="Proteomes" id="UP000747399"/>
    </source>
</evidence>
<proteinExistence type="predicted"/>
<dbReference type="EMBL" id="BNCO01000036">
    <property type="protein sequence ID" value="GIL59711.1"/>
    <property type="molecule type" value="Genomic_DNA"/>
</dbReference>
<name>A0A8J4BDH3_9CHLO</name>